<gene>
    <name evidence="1" type="ORF">CHUV0807_0649</name>
</gene>
<evidence type="ECO:0000313" key="1">
    <source>
        <dbReference type="EMBL" id="SAM59757.1"/>
    </source>
</evidence>
<dbReference type="EMBL" id="FKLO01000028">
    <property type="protein sequence ID" value="SAM59757.1"/>
    <property type="molecule type" value="Genomic_DNA"/>
</dbReference>
<evidence type="ECO:0000313" key="2">
    <source>
        <dbReference type="Proteomes" id="UP000190837"/>
    </source>
</evidence>
<proteinExistence type="predicted"/>
<sequence length="64" mass="7022">MVVGRLYIQDGGGAIIDEPEFRFFNCLPLSPQPQSRCANCSSPRGTSIARVAREGLVRRIVNTT</sequence>
<protein>
    <submittedName>
        <fullName evidence="1">Uncharacterized protein</fullName>
    </submittedName>
</protein>
<organism evidence="1 2">
    <name type="scientific">Cardiobacterium hominis</name>
    <dbReference type="NCBI Taxonomy" id="2718"/>
    <lineage>
        <taxon>Bacteria</taxon>
        <taxon>Pseudomonadati</taxon>
        <taxon>Pseudomonadota</taxon>
        <taxon>Gammaproteobacteria</taxon>
        <taxon>Cardiobacteriales</taxon>
        <taxon>Cardiobacteriaceae</taxon>
        <taxon>Cardiobacterium</taxon>
    </lineage>
</organism>
<accession>A0A1C3H2Z3</accession>
<dbReference type="AlphaFoldDB" id="A0A1C3H2Z3"/>
<reference evidence="2" key="1">
    <citation type="submission" date="2016-04" db="EMBL/GenBank/DDBJ databases">
        <authorList>
            <person name="Tagini F."/>
        </authorList>
    </citation>
    <scope>NUCLEOTIDE SEQUENCE [LARGE SCALE GENOMIC DNA]</scope>
    <source>
        <strain evidence="2">CHUV0807</strain>
    </source>
</reference>
<name>A0A1C3H2Z3_9GAMM</name>
<dbReference type="Proteomes" id="UP000190837">
    <property type="component" value="Unassembled WGS sequence"/>
</dbReference>